<accession>A0A4Q7UX53</accession>
<comment type="function">
    <text evidence="14">Component of the F(0) channel, it forms part of the peripheral stalk, linking F(1) to F(0).</text>
</comment>
<dbReference type="OrthoDB" id="5243563at2"/>
<dbReference type="NCBIfam" id="NF004412">
    <property type="entry name" value="PRK05759.1-3"/>
    <property type="match status" value="1"/>
</dbReference>
<evidence type="ECO:0000256" key="12">
    <source>
        <dbReference type="ARBA" id="ARBA00025198"/>
    </source>
</evidence>
<keyword evidence="16" id="KW-0175">Coiled coil</keyword>
<keyword evidence="18" id="KW-1185">Reference proteome</keyword>
<feature type="coiled-coil region" evidence="16">
    <location>
        <begin position="53"/>
        <end position="109"/>
    </location>
</feature>
<dbReference type="GO" id="GO:0046933">
    <property type="term" value="F:proton-transporting ATP synthase activity, rotational mechanism"/>
    <property type="evidence" value="ECO:0007669"/>
    <property type="project" value="UniProtKB-UniRule"/>
</dbReference>
<evidence type="ECO:0000256" key="7">
    <source>
        <dbReference type="ARBA" id="ARBA00022781"/>
    </source>
</evidence>
<evidence type="ECO:0000256" key="6">
    <source>
        <dbReference type="ARBA" id="ARBA00022692"/>
    </source>
</evidence>
<feature type="transmembrane region" description="Helical" evidence="14">
    <location>
        <begin position="20"/>
        <end position="39"/>
    </location>
</feature>
<comment type="function">
    <text evidence="12 14">F(1)F(0) ATP synthase produces ATP from ADP in the presence of a proton or sodium gradient. F-type ATPases consist of two structural domains, F(1) containing the extramembraneous catalytic core and F(0) containing the membrane proton channel, linked together by a central stalk and a peripheral stalk. During catalysis, ATP synthesis in the catalytic domain of F(1) is coupled via a rotary mechanism of the central stalk subunits to proton translocation.</text>
</comment>
<evidence type="ECO:0000256" key="4">
    <source>
        <dbReference type="ARBA" id="ARBA00022475"/>
    </source>
</evidence>
<evidence type="ECO:0000313" key="17">
    <source>
        <dbReference type="EMBL" id="RZT85608.1"/>
    </source>
</evidence>
<evidence type="ECO:0000313" key="18">
    <source>
        <dbReference type="Proteomes" id="UP000291591"/>
    </source>
</evidence>
<dbReference type="GO" id="GO:0045259">
    <property type="term" value="C:proton-transporting ATP synthase complex"/>
    <property type="evidence" value="ECO:0007669"/>
    <property type="project" value="UniProtKB-KW"/>
</dbReference>
<dbReference type="Proteomes" id="UP000291591">
    <property type="component" value="Unassembled WGS sequence"/>
</dbReference>
<dbReference type="GO" id="GO:0005886">
    <property type="term" value="C:plasma membrane"/>
    <property type="evidence" value="ECO:0007669"/>
    <property type="project" value="UniProtKB-SubCell"/>
</dbReference>
<evidence type="ECO:0000256" key="10">
    <source>
        <dbReference type="ARBA" id="ARBA00023136"/>
    </source>
</evidence>
<comment type="subunit">
    <text evidence="13 14">F-type ATPases have 2 components, F(1) - the catalytic core - and F(0) - the membrane proton channel. F(1) has five subunits: alpha(3), beta(3), gamma(1), delta(1), epsilon(1). F(0) has three main subunits: a(1), b(2) and c(10-14). The alpha and beta chains form an alternating ring which encloses part of the gamma chain. F(1) is attached to F(0) by a central stalk formed by the gamma and epsilon chains, while a peripheral stalk is formed by the delta and b chains.</text>
</comment>
<dbReference type="RefSeq" id="WP_130290038.1">
    <property type="nucleotide sequence ID" value="NZ_SHKL01000001.1"/>
</dbReference>
<dbReference type="GO" id="GO:0046961">
    <property type="term" value="F:proton-transporting ATPase activity, rotational mechanism"/>
    <property type="evidence" value="ECO:0007669"/>
    <property type="project" value="TreeGrafter"/>
</dbReference>
<comment type="similarity">
    <text evidence="2 14 15">Belongs to the ATPase B chain family.</text>
</comment>
<dbReference type="InterPro" id="IPR050059">
    <property type="entry name" value="ATP_synthase_B_chain"/>
</dbReference>
<evidence type="ECO:0000256" key="14">
    <source>
        <dbReference type="HAMAP-Rule" id="MF_01398"/>
    </source>
</evidence>
<dbReference type="InterPro" id="IPR028987">
    <property type="entry name" value="ATP_synth_B-like_membr_sf"/>
</dbReference>
<evidence type="ECO:0000256" key="15">
    <source>
        <dbReference type="RuleBase" id="RU003848"/>
    </source>
</evidence>
<evidence type="ECO:0000256" key="5">
    <source>
        <dbReference type="ARBA" id="ARBA00022547"/>
    </source>
</evidence>
<keyword evidence="4 14" id="KW-1003">Cell membrane</keyword>
<dbReference type="InterPro" id="IPR002146">
    <property type="entry name" value="ATP_synth_b/b'su_bac/chlpt"/>
</dbReference>
<keyword evidence="5 14" id="KW-0138">CF(0)</keyword>
<dbReference type="PANTHER" id="PTHR33445:SF1">
    <property type="entry name" value="ATP SYNTHASE SUBUNIT B"/>
    <property type="match status" value="1"/>
</dbReference>
<dbReference type="HAMAP" id="MF_01398">
    <property type="entry name" value="ATP_synth_b_bprime"/>
    <property type="match status" value="1"/>
</dbReference>
<evidence type="ECO:0000256" key="1">
    <source>
        <dbReference type="ARBA" id="ARBA00004162"/>
    </source>
</evidence>
<evidence type="ECO:0000256" key="3">
    <source>
        <dbReference type="ARBA" id="ARBA00022448"/>
    </source>
</evidence>
<evidence type="ECO:0000256" key="11">
    <source>
        <dbReference type="ARBA" id="ARBA00023310"/>
    </source>
</evidence>
<sequence length="182" mass="20207">MQPILAAETPLPVLPYASELILGITAFAILVFVLWKYGLPRFERTYKDRTDGIKGGLKRADDAQQEADRLKKKYEEQMAGLRAEGARIRDDARAEAQQIKTELREEGEHEVARIRARAEEQIAAYREQAERNLRGEVGGMSVELAERLLADSLADGSRRSATVDSFLGELGAMSSQRTGTNG</sequence>
<evidence type="ECO:0000256" key="16">
    <source>
        <dbReference type="SAM" id="Coils"/>
    </source>
</evidence>
<dbReference type="AlphaFoldDB" id="A0A4Q7UX53"/>
<evidence type="ECO:0000256" key="9">
    <source>
        <dbReference type="ARBA" id="ARBA00023065"/>
    </source>
</evidence>
<evidence type="ECO:0000256" key="13">
    <source>
        <dbReference type="ARBA" id="ARBA00025830"/>
    </source>
</evidence>
<evidence type="ECO:0000256" key="8">
    <source>
        <dbReference type="ARBA" id="ARBA00022989"/>
    </source>
</evidence>
<reference evidence="17 18" key="1">
    <citation type="submission" date="2019-02" db="EMBL/GenBank/DDBJ databases">
        <title>Sequencing the genomes of 1000 actinobacteria strains.</title>
        <authorList>
            <person name="Klenk H.-P."/>
        </authorList>
    </citation>
    <scope>NUCLEOTIDE SEQUENCE [LARGE SCALE GENOMIC DNA]</scope>
    <source>
        <strain evidence="17 18">DSM 45779</strain>
    </source>
</reference>
<keyword evidence="6 14" id="KW-0812">Transmembrane</keyword>
<dbReference type="EMBL" id="SHKL01000001">
    <property type="protein sequence ID" value="RZT85608.1"/>
    <property type="molecule type" value="Genomic_DNA"/>
</dbReference>
<dbReference type="InterPro" id="IPR005864">
    <property type="entry name" value="ATP_synth_F0_bsu_bac"/>
</dbReference>
<keyword evidence="9 14" id="KW-0406">Ion transport</keyword>
<keyword evidence="7 14" id="KW-0375">Hydrogen ion transport</keyword>
<keyword evidence="3 14" id="KW-0813">Transport</keyword>
<dbReference type="SUPFAM" id="SSF81573">
    <property type="entry name" value="F1F0 ATP synthase subunit B, membrane domain"/>
    <property type="match status" value="1"/>
</dbReference>
<comment type="subcellular location">
    <subcellularLocation>
        <location evidence="1 14">Cell membrane</location>
        <topology evidence="1 14">Single-pass membrane protein</topology>
    </subcellularLocation>
</comment>
<dbReference type="CDD" id="cd06503">
    <property type="entry name" value="ATP-synt_Fo_b"/>
    <property type="match status" value="1"/>
</dbReference>
<dbReference type="Pfam" id="PF00430">
    <property type="entry name" value="ATP-synt_B"/>
    <property type="match status" value="1"/>
</dbReference>
<keyword evidence="10 14" id="KW-0472">Membrane</keyword>
<keyword evidence="11 14" id="KW-0066">ATP synthesis</keyword>
<keyword evidence="8 14" id="KW-1133">Transmembrane helix</keyword>
<dbReference type="PANTHER" id="PTHR33445">
    <property type="entry name" value="ATP SYNTHASE SUBUNIT B', CHLOROPLASTIC"/>
    <property type="match status" value="1"/>
</dbReference>
<comment type="caution">
    <text evidence="17">The sequence shown here is derived from an EMBL/GenBank/DDBJ whole genome shotgun (WGS) entry which is preliminary data.</text>
</comment>
<gene>
    <name evidence="14" type="primary">atpF</name>
    <name evidence="17" type="ORF">EV383_2483</name>
</gene>
<evidence type="ECO:0000256" key="2">
    <source>
        <dbReference type="ARBA" id="ARBA00005513"/>
    </source>
</evidence>
<proteinExistence type="inferred from homology"/>
<name>A0A4Q7UX53_PSEST</name>
<dbReference type="NCBIfam" id="TIGR01144">
    <property type="entry name" value="ATP_synt_b"/>
    <property type="match status" value="1"/>
</dbReference>
<protein>
    <recommendedName>
        <fullName evidence="14">ATP synthase subunit b</fullName>
    </recommendedName>
    <alternativeName>
        <fullName evidence="14">ATP synthase F(0) sector subunit b</fullName>
    </alternativeName>
    <alternativeName>
        <fullName evidence="14">ATPase subunit I</fullName>
    </alternativeName>
    <alternativeName>
        <fullName evidence="14">F-type ATPase subunit b</fullName>
        <shortName evidence="14">F-ATPase subunit b</shortName>
    </alternativeName>
</protein>
<organism evidence="17 18">
    <name type="scientific">Pseudonocardia sediminis</name>
    <dbReference type="NCBI Taxonomy" id="1397368"/>
    <lineage>
        <taxon>Bacteria</taxon>
        <taxon>Bacillati</taxon>
        <taxon>Actinomycetota</taxon>
        <taxon>Actinomycetes</taxon>
        <taxon>Pseudonocardiales</taxon>
        <taxon>Pseudonocardiaceae</taxon>
        <taxon>Pseudonocardia</taxon>
    </lineage>
</organism>